<dbReference type="EMBL" id="DWWL01000040">
    <property type="protein sequence ID" value="HJC47576.1"/>
    <property type="molecule type" value="Genomic_DNA"/>
</dbReference>
<reference evidence="1" key="2">
    <citation type="submission" date="2021-04" db="EMBL/GenBank/DDBJ databases">
        <authorList>
            <person name="Gilroy R."/>
        </authorList>
    </citation>
    <scope>NUCLEOTIDE SEQUENCE</scope>
    <source>
        <strain evidence="1">CHK183-5548</strain>
    </source>
</reference>
<dbReference type="AlphaFoldDB" id="A0A9D2PCL3"/>
<protein>
    <submittedName>
        <fullName evidence="1">Uncharacterized protein</fullName>
    </submittedName>
</protein>
<name>A0A9D2PCL3_9FIRM</name>
<evidence type="ECO:0000313" key="1">
    <source>
        <dbReference type="EMBL" id="HJC47576.1"/>
    </source>
</evidence>
<gene>
    <name evidence="1" type="ORF">IAA04_05950</name>
</gene>
<organism evidence="1 2">
    <name type="scientific">Candidatus Lachnoclostridium pullistercoris</name>
    <dbReference type="NCBI Taxonomy" id="2838632"/>
    <lineage>
        <taxon>Bacteria</taxon>
        <taxon>Bacillati</taxon>
        <taxon>Bacillota</taxon>
        <taxon>Clostridia</taxon>
        <taxon>Lachnospirales</taxon>
        <taxon>Lachnospiraceae</taxon>
    </lineage>
</organism>
<proteinExistence type="predicted"/>
<reference evidence="1" key="1">
    <citation type="journal article" date="2021" name="PeerJ">
        <title>Extensive microbial diversity within the chicken gut microbiome revealed by metagenomics and culture.</title>
        <authorList>
            <person name="Gilroy R."/>
            <person name="Ravi A."/>
            <person name="Getino M."/>
            <person name="Pursley I."/>
            <person name="Horton D.L."/>
            <person name="Alikhan N.F."/>
            <person name="Baker D."/>
            <person name="Gharbi K."/>
            <person name="Hall N."/>
            <person name="Watson M."/>
            <person name="Adriaenssens E.M."/>
            <person name="Foster-Nyarko E."/>
            <person name="Jarju S."/>
            <person name="Secka A."/>
            <person name="Antonio M."/>
            <person name="Oren A."/>
            <person name="Chaudhuri R.R."/>
            <person name="La Ragione R."/>
            <person name="Hildebrand F."/>
            <person name="Pallen M.J."/>
        </authorList>
    </citation>
    <scope>NUCLEOTIDE SEQUENCE</scope>
    <source>
        <strain evidence="1">CHK183-5548</strain>
    </source>
</reference>
<evidence type="ECO:0000313" key="2">
    <source>
        <dbReference type="Proteomes" id="UP000823883"/>
    </source>
</evidence>
<accession>A0A9D2PCL3</accession>
<dbReference type="Proteomes" id="UP000823883">
    <property type="component" value="Unassembled WGS sequence"/>
</dbReference>
<sequence length="198" mass="22473">MVTFEESNLKFTFPDSAAAVKYDDTRFYRNYVNQLPGAKGMDFVSLWENSVVFTEVKNCEGEEADNRWRIYPDNEKLTTTASKNNTAGRDSLDIEVARKAALTVAGLYGAYTKKSGCESAAELENLARSLWKKRDITDRSPLLIILFLEGDFGCESRSKKMVMSALENKIKKKLSWLDCQVSVVDSDTYRKEIFSVQK</sequence>
<dbReference type="Pfam" id="PF20366">
    <property type="entry name" value="DUF6661"/>
    <property type="match status" value="1"/>
</dbReference>
<dbReference type="InterPro" id="IPR046602">
    <property type="entry name" value="DUF6661"/>
</dbReference>
<comment type="caution">
    <text evidence="1">The sequence shown here is derived from an EMBL/GenBank/DDBJ whole genome shotgun (WGS) entry which is preliminary data.</text>
</comment>